<dbReference type="KEGG" id="lant:TUM19329_13990"/>
<evidence type="ECO:0000256" key="8">
    <source>
        <dbReference type="ARBA" id="ARBA00047851"/>
    </source>
</evidence>
<dbReference type="SUPFAM" id="SSF51391">
    <property type="entry name" value="Thiamin phosphate synthase"/>
    <property type="match status" value="1"/>
</dbReference>
<dbReference type="EMBL" id="AP022839">
    <property type="protein sequence ID" value="BCA95038.1"/>
    <property type="molecule type" value="Genomic_DNA"/>
</dbReference>
<keyword evidence="4 10" id="KW-0479">Metal-binding</keyword>
<comment type="pathway">
    <text evidence="2 10 12">Cofactor biosynthesis; thiamine diphosphate biosynthesis; thiamine phosphate from 4-amino-2-methyl-5-diphosphomethylpyrimidine and 4-methyl-5-(2-phosphoethyl)-thiazole: step 1/1.</text>
</comment>
<feature type="binding site" evidence="10">
    <location>
        <position position="71"/>
    </location>
    <ligand>
        <name>Mg(2+)</name>
        <dbReference type="ChEBI" id="CHEBI:18420"/>
    </ligand>
</feature>
<dbReference type="Pfam" id="PF02581">
    <property type="entry name" value="TMP-TENI"/>
    <property type="match status" value="1"/>
</dbReference>
<keyword evidence="5 10" id="KW-0460">Magnesium</keyword>
<evidence type="ECO:0000256" key="9">
    <source>
        <dbReference type="ARBA" id="ARBA00047883"/>
    </source>
</evidence>
<feature type="domain" description="Thiamine phosphate synthase/TenI" evidence="13">
    <location>
        <begin position="8"/>
        <end position="189"/>
    </location>
</feature>
<dbReference type="GO" id="GO:0009228">
    <property type="term" value="P:thiamine biosynthetic process"/>
    <property type="evidence" value="ECO:0007669"/>
    <property type="project" value="UniProtKB-KW"/>
</dbReference>
<comment type="function">
    <text evidence="1 10">Condenses 4-methyl-5-(beta-hydroxyethyl)thiazole monophosphate (THZ-P) and 2-methyl-4-amino-5-hydroxymethyl pyrimidine pyrophosphate (HMP-PP) to form thiamine monophosphate (TMP).</text>
</comment>
<dbReference type="InterPro" id="IPR022998">
    <property type="entry name" value="ThiamineP_synth_TenI"/>
</dbReference>
<dbReference type="InterPro" id="IPR013785">
    <property type="entry name" value="Aldolase_TIM"/>
</dbReference>
<evidence type="ECO:0000256" key="5">
    <source>
        <dbReference type="ARBA" id="ARBA00022842"/>
    </source>
</evidence>
<evidence type="ECO:0000256" key="11">
    <source>
        <dbReference type="RuleBase" id="RU003826"/>
    </source>
</evidence>
<sequence>MCNDFYKLILVTHRENSSLNEYLDFIKCCVSSGVTCVQLREKNAEPSFKLQFAQKLKQLLKPYNVPLVINDDIELALHVHADGVHLGQSDDSPQIARTRLGNEKYIGLSIESENELKQANNLALDYVAASAVFPTQNKKNLKTIWGIEGVCHLCNQTKHPLIGIGGITQSNLPQLMQAGAQGVAVIGALHLAENPEEMVLTLRKIIDNRTF</sequence>
<evidence type="ECO:0000256" key="12">
    <source>
        <dbReference type="RuleBase" id="RU004253"/>
    </source>
</evidence>
<dbReference type="GO" id="GO:0009229">
    <property type="term" value="P:thiamine diphosphate biosynthetic process"/>
    <property type="evidence" value="ECO:0007669"/>
    <property type="project" value="UniProtKB-UniRule"/>
</dbReference>
<name>A0A6F8T3R3_9GAMM</name>
<evidence type="ECO:0000259" key="13">
    <source>
        <dbReference type="Pfam" id="PF02581"/>
    </source>
</evidence>
<dbReference type="HAMAP" id="MF_00097">
    <property type="entry name" value="TMP_synthase"/>
    <property type="match status" value="1"/>
</dbReference>
<gene>
    <name evidence="10 14" type="primary">thiE</name>
    <name evidence="14" type="ORF">TUM19329_13990</name>
</gene>
<comment type="similarity">
    <text evidence="10 11">Belongs to the thiamine-phosphate synthase family.</text>
</comment>
<dbReference type="GO" id="GO:0004789">
    <property type="term" value="F:thiamine-phosphate diphosphorylase activity"/>
    <property type="evidence" value="ECO:0007669"/>
    <property type="project" value="UniProtKB-UniRule"/>
</dbReference>
<proteinExistence type="inferred from homology"/>
<dbReference type="GO" id="GO:0005737">
    <property type="term" value="C:cytoplasm"/>
    <property type="evidence" value="ECO:0007669"/>
    <property type="project" value="TreeGrafter"/>
</dbReference>
<dbReference type="PANTHER" id="PTHR20857">
    <property type="entry name" value="THIAMINE-PHOSPHATE PYROPHOSPHORYLASE"/>
    <property type="match status" value="1"/>
</dbReference>
<dbReference type="GO" id="GO:0000287">
    <property type="term" value="F:magnesium ion binding"/>
    <property type="evidence" value="ECO:0007669"/>
    <property type="project" value="UniProtKB-UniRule"/>
</dbReference>
<evidence type="ECO:0000313" key="14">
    <source>
        <dbReference type="EMBL" id="BCA95038.1"/>
    </source>
</evidence>
<comment type="cofactor">
    <cofactor evidence="10">
        <name>Mg(2+)</name>
        <dbReference type="ChEBI" id="CHEBI:18420"/>
    </cofactor>
    <text evidence="10">Binds 1 Mg(2+) ion per subunit.</text>
</comment>
<dbReference type="Proteomes" id="UP000502894">
    <property type="component" value="Chromosome"/>
</dbReference>
<evidence type="ECO:0000256" key="10">
    <source>
        <dbReference type="HAMAP-Rule" id="MF_00097"/>
    </source>
</evidence>
<evidence type="ECO:0000256" key="6">
    <source>
        <dbReference type="ARBA" id="ARBA00022977"/>
    </source>
</evidence>
<evidence type="ECO:0000256" key="4">
    <source>
        <dbReference type="ARBA" id="ARBA00022723"/>
    </source>
</evidence>
<dbReference type="PANTHER" id="PTHR20857:SF23">
    <property type="entry name" value="THIAMINE BIOSYNTHETIC BIFUNCTIONAL ENZYME"/>
    <property type="match status" value="1"/>
</dbReference>
<dbReference type="RefSeq" id="WP_173236742.1">
    <property type="nucleotide sequence ID" value="NZ_AP022839.1"/>
</dbReference>
<evidence type="ECO:0000256" key="1">
    <source>
        <dbReference type="ARBA" id="ARBA00003814"/>
    </source>
</evidence>
<dbReference type="NCBIfam" id="TIGR00693">
    <property type="entry name" value="thiE"/>
    <property type="match status" value="1"/>
</dbReference>
<reference evidence="14" key="1">
    <citation type="journal article" date="2020" name="Microbiol. Resour. Announc.">
        <title>Complete Genome Sequence of Novel Psychrotolerant Legionella Strain TUM19329, Isolated from Antarctic Lake Sediment.</title>
        <authorList>
            <person name="Shimada S."/>
            <person name="Nakai R."/>
            <person name="Aoki K."/>
            <person name="Shimoeda N."/>
            <person name="Ohno G."/>
            <person name="Miyazaki Y."/>
            <person name="Kudoh S."/>
            <person name="Imura S."/>
            <person name="Watanabe K."/>
            <person name="Ishii Y."/>
            <person name="Tateda K."/>
        </authorList>
    </citation>
    <scope>NUCLEOTIDE SEQUENCE [LARGE SCALE GENOMIC DNA]</scope>
    <source>
        <strain evidence="14">TUM19329</strain>
    </source>
</reference>
<feature type="binding site" evidence="10">
    <location>
        <begin position="38"/>
        <end position="42"/>
    </location>
    <ligand>
        <name>4-amino-2-methyl-5-(diphosphooxymethyl)pyrimidine</name>
        <dbReference type="ChEBI" id="CHEBI:57841"/>
    </ligand>
</feature>
<organism evidence="14 15">
    <name type="scientific">Legionella antarctica</name>
    <dbReference type="NCBI Taxonomy" id="2708020"/>
    <lineage>
        <taxon>Bacteria</taxon>
        <taxon>Pseudomonadati</taxon>
        <taxon>Pseudomonadota</taxon>
        <taxon>Gammaproteobacteria</taxon>
        <taxon>Legionellales</taxon>
        <taxon>Legionellaceae</taxon>
        <taxon>Legionella</taxon>
    </lineage>
</organism>
<dbReference type="FunFam" id="3.20.20.70:FF:000096">
    <property type="entry name" value="Thiamine-phosphate synthase"/>
    <property type="match status" value="1"/>
</dbReference>
<evidence type="ECO:0000256" key="3">
    <source>
        <dbReference type="ARBA" id="ARBA00022679"/>
    </source>
</evidence>
<keyword evidence="6 10" id="KW-0784">Thiamine biosynthesis</keyword>
<comment type="catalytic activity">
    <reaction evidence="8 10 11">
        <text>2-(2-carboxy-4-methylthiazol-5-yl)ethyl phosphate + 4-amino-2-methyl-5-(diphosphooxymethyl)pyrimidine + 2 H(+) = thiamine phosphate + CO2 + diphosphate</text>
        <dbReference type="Rhea" id="RHEA:47848"/>
        <dbReference type="ChEBI" id="CHEBI:15378"/>
        <dbReference type="ChEBI" id="CHEBI:16526"/>
        <dbReference type="ChEBI" id="CHEBI:33019"/>
        <dbReference type="ChEBI" id="CHEBI:37575"/>
        <dbReference type="ChEBI" id="CHEBI:57841"/>
        <dbReference type="ChEBI" id="CHEBI:62890"/>
        <dbReference type="EC" id="2.5.1.3"/>
    </reaction>
</comment>
<accession>A0A6F8T3R3</accession>
<protein>
    <recommendedName>
        <fullName evidence="10">Thiamine-phosphate synthase</fullName>
        <shortName evidence="10">TP synthase</shortName>
        <shortName evidence="10">TPS</shortName>
        <ecNumber evidence="10">2.5.1.3</ecNumber>
    </recommendedName>
    <alternativeName>
        <fullName evidence="10">Thiamine-phosphate pyrophosphorylase</fullName>
        <shortName evidence="10">TMP pyrophosphorylase</shortName>
        <shortName evidence="10">TMP-PPase</shortName>
    </alternativeName>
</protein>
<evidence type="ECO:0000256" key="2">
    <source>
        <dbReference type="ARBA" id="ARBA00005165"/>
    </source>
</evidence>
<comment type="catalytic activity">
    <reaction evidence="7 10 11">
        <text>4-methyl-5-(2-phosphooxyethyl)-thiazole + 4-amino-2-methyl-5-(diphosphooxymethyl)pyrimidine + H(+) = thiamine phosphate + diphosphate</text>
        <dbReference type="Rhea" id="RHEA:22328"/>
        <dbReference type="ChEBI" id="CHEBI:15378"/>
        <dbReference type="ChEBI" id="CHEBI:33019"/>
        <dbReference type="ChEBI" id="CHEBI:37575"/>
        <dbReference type="ChEBI" id="CHEBI:57841"/>
        <dbReference type="ChEBI" id="CHEBI:58296"/>
        <dbReference type="EC" id="2.5.1.3"/>
    </reaction>
</comment>
<evidence type="ECO:0000256" key="7">
    <source>
        <dbReference type="ARBA" id="ARBA00047334"/>
    </source>
</evidence>
<dbReference type="InterPro" id="IPR036206">
    <property type="entry name" value="ThiamineP_synth_sf"/>
</dbReference>
<dbReference type="EC" id="2.5.1.3" evidence="10"/>
<keyword evidence="15" id="KW-1185">Reference proteome</keyword>
<keyword evidence="3 10" id="KW-0808">Transferase</keyword>
<dbReference type="InterPro" id="IPR034291">
    <property type="entry name" value="TMP_synthase"/>
</dbReference>
<comment type="catalytic activity">
    <reaction evidence="9 10 11">
        <text>2-[(2R,5Z)-2-carboxy-4-methylthiazol-5(2H)-ylidene]ethyl phosphate + 4-amino-2-methyl-5-(diphosphooxymethyl)pyrimidine + 2 H(+) = thiamine phosphate + CO2 + diphosphate</text>
        <dbReference type="Rhea" id="RHEA:47844"/>
        <dbReference type="ChEBI" id="CHEBI:15378"/>
        <dbReference type="ChEBI" id="CHEBI:16526"/>
        <dbReference type="ChEBI" id="CHEBI:33019"/>
        <dbReference type="ChEBI" id="CHEBI:37575"/>
        <dbReference type="ChEBI" id="CHEBI:57841"/>
        <dbReference type="ChEBI" id="CHEBI:62899"/>
        <dbReference type="EC" id="2.5.1.3"/>
    </reaction>
</comment>
<dbReference type="UniPathway" id="UPA00060">
    <property type="reaction ID" value="UER00141"/>
</dbReference>
<dbReference type="AlphaFoldDB" id="A0A6F8T3R3"/>
<evidence type="ECO:0000313" key="15">
    <source>
        <dbReference type="Proteomes" id="UP000502894"/>
    </source>
</evidence>
<feature type="binding site" evidence="10">
    <location>
        <position position="70"/>
    </location>
    <ligand>
        <name>4-amino-2-methyl-5-(diphosphooxymethyl)pyrimidine</name>
        <dbReference type="ChEBI" id="CHEBI:57841"/>
    </ligand>
</feature>
<dbReference type="Gene3D" id="3.20.20.70">
    <property type="entry name" value="Aldolase class I"/>
    <property type="match status" value="1"/>
</dbReference>
<comment type="caution">
    <text evidence="10">Lacks conserved residue(s) required for the propagation of feature annotation.</text>
</comment>
<feature type="binding site" evidence="10">
    <location>
        <position position="166"/>
    </location>
    <ligand>
        <name>2-[(2R,5Z)-2-carboxy-4-methylthiazol-5(2H)-ylidene]ethyl phosphate</name>
        <dbReference type="ChEBI" id="CHEBI:62899"/>
    </ligand>
</feature>
<dbReference type="CDD" id="cd00564">
    <property type="entry name" value="TMP_TenI"/>
    <property type="match status" value="1"/>
</dbReference>
<feature type="binding site" evidence="10">
    <location>
        <position position="90"/>
    </location>
    <ligand>
        <name>Mg(2+)</name>
        <dbReference type="ChEBI" id="CHEBI:18420"/>
    </ligand>
</feature>
<feature type="binding site" evidence="10">
    <location>
        <position position="138"/>
    </location>
    <ligand>
        <name>4-amino-2-methyl-5-(diphosphooxymethyl)pyrimidine</name>
        <dbReference type="ChEBI" id="CHEBI:57841"/>
    </ligand>
</feature>
<feature type="binding site" evidence="10">
    <location>
        <position position="109"/>
    </location>
    <ligand>
        <name>4-amino-2-methyl-5-(diphosphooxymethyl)pyrimidine</name>
        <dbReference type="ChEBI" id="CHEBI:57841"/>
    </ligand>
</feature>